<proteinExistence type="inferred from homology"/>
<evidence type="ECO:0000259" key="12">
    <source>
        <dbReference type="Pfam" id="PF21634"/>
    </source>
</evidence>
<comment type="catalytic activity">
    <reaction evidence="9">
        <text>ATP + H2O = ADP + phosphate + H(+)</text>
        <dbReference type="Rhea" id="RHEA:13065"/>
        <dbReference type="ChEBI" id="CHEBI:15377"/>
        <dbReference type="ChEBI" id="CHEBI:15378"/>
        <dbReference type="ChEBI" id="CHEBI:30616"/>
        <dbReference type="ChEBI" id="CHEBI:43474"/>
        <dbReference type="ChEBI" id="CHEBI:456216"/>
        <dbReference type="EC" id="3.6.4.13"/>
    </reaction>
</comment>
<dbReference type="AlphaFoldDB" id="A0ABC9DZV8"/>
<feature type="domain" description="DNA2/NAM7 helicase helicase" evidence="10">
    <location>
        <begin position="291"/>
        <end position="340"/>
    </location>
</feature>
<gene>
    <name evidence="13" type="ORF">URODEC1_LOCUS90106</name>
</gene>
<dbReference type="Proteomes" id="UP001497457">
    <property type="component" value="Chromosome 35b"/>
</dbReference>
<keyword evidence="14" id="KW-1185">Reference proteome</keyword>
<dbReference type="EC" id="3.6.4.13" evidence="3"/>
<sequence length="586" mass="65658">MGTYLRNHSDYEFSCANDKPQVEFMDFQNDGVPTHCDPSFGHVLITVPFPFNGSKPNFVLVGGTYSDSITIQNTSSESEFLFAIRIYASSPENSFFSSINRPPADDANEEAKKAFVSSVSLGDITLIRGNPLTIWLTCMPKDIGLHTSIVHFSFGDVLTIRVALLLADDNVSKALSSDKPYYSRCPQLTNFEYAPIVPCIHEHGVIKQRFSVPFGDLSMTNYLQTFMSLLRMEQDNLKELMKSYDMHDVSIKTGTKHHCFIQLPGLAERRPSLIRGDNIIAAYVGRHSQTYKVRHFTHIFLDDAGQVSEPETMIPLSGLCARDTVVVLAGDPMQLGPVVYCKEAEKGGLQRLLDSKPYKTGKSDYVTQLMRNYRCHLAILALPSKLFYSGELIAHKDDKVPLIYDHIGLPNRLFPVLFVGVQGCNEMESSDPSWFNMIEVSKVVSLIGKLRSGGVREADIGVIAPFRLQVYKIKQALKELDMTDLKVGNVEQFVGEEREIMIVSTVRTTVKFNEFDNFLNLGILNNHRSFNVAISRAKSLLIIVGNPYIITKDWHWSRLLKHCDENGSYQGCPLPPPDNGSYQGSS</sequence>
<keyword evidence="7" id="KW-0347">Helicase</keyword>
<evidence type="ECO:0000313" key="13">
    <source>
        <dbReference type="EMBL" id="CAL5047824.1"/>
    </source>
</evidence>
<evidence type="ECO:0000259" key="10">
    <source>
        <dbReference type="Pfam" id="PF13086"/>
    </source>
</evidence>
<dbReference type="GO" id="GO:0003724">
    <property type="term" value="F:RNA helicase activity"/>
    <property type="evidence" value="ECO:0007669"/>
    <property type="project" value="UniProtKB-EC"/>
</dbReference>
<feature type="domain" description="DNA2/NAM7 helicase-like C-terminal" evidence="11">
    <location>
        <begin position="363"/>
        <end position="546"/>
    </location>
</feature>
<evidence type="ECO:0000256" key="6">
    <source>
        <dbReference type="ARBA" id="ARBA00022801"/>
    </source>
</evidence>
<evidence type="ECO:0000256" key="3">
    <source>
        <dbReference type="ARBA" id="ARBA00012552"/>
    </source>
</evidence>
<evidence type="ECO:0000313" key="14">
    <source>
        <dbReference type="Proteomes" id="UP001497457"/>
    </source>
</evidence>
<evidence type="ECO:0000256" key="1">
    <source>
        <dbReference type="ARBA" id="ARBA00004496"/>
    </source>
</evidence>
<evidence type="ECO:0000256" key="8">
    <source>
        <dbReference type="ARBA" id="ARBA00022840"/>
    </source>
</evidence>
<dbReference type="SUPFAM" id="SSF52540">
    <property type="entry name" value="P-loop containing nucleoside triphosphate hydrolases"/>
    <property type="match status" value="1"/>
</dbReference>
<dbReference type="InterPro" id="IPR049080">
    <property type="entry name" value="MOV-10-like_beta-barrel"/>
</dbReference>
<reference evidence="13" key="1">
    <citation type="submission" date="2024-10" db="EMBL/GenBank/DDBJ databases">
        <authorList>
            <person name="Ryan C."/>
        </authorList>
    </citation>
    <scope>NUCLEOTIDE SEQUENCE [LARGE SCALE GENOMIC DNA]</scope>
</reference>
<dbReference type="CDD" id="cd18808">
    <property type="entry name" value="SF1_C_Upf1"/>
    <property type="match status" value="1"/>
</dbReference>
<keyword evidence="6" id="KW-0378">Hydrolase</keyword>
<protein>
    <recommendedName>
        <fullName evidence="3">RNA helicase</fullName>
        <ecNumber evidence="3">3.6.4.13</ecNumber>
    </recommendedName>
</protein>
<dbReference type="GO" id="GO:0005737">
    <property type="term" value="C:cytoplasm"/>
    <property type="evidence" value="ECO:0007669"/>
    <property type="project" value="UniProtKB-SubCell"/>
</dbReference>
<dbReference type="InterPro" id="IPR041679">
    <property type="entry name" value="DNA2/NAM7-like_C"/>
</dbReference>
<dbReference type="GO" id="GO:0016787">
    <property type="term" value="F:hydrolase activity"/>
    <property type="evidence" value="ECO:0007669"/>
    <property type="project" value="UniProtKB-KW"/>
</dbReference>
<evidence type="ECO:0000256" key="4">
    <source>
        <dbReference type="ARBA" id="ARBA00022490"/>
    </source>
</evidence>
<name>A0ABC9DZV8_9POAL</name>
<dbReference type="Pfam" id="PF13087">
    <property type="entry name" value="AAA_12"/>
    <property type="match status" value="1"/>
</dbReference>
<evidence type="ECO:0000256" key="2">
    <source>
        <dbReference type="ARBA" id="ARBA00005601"/>
    </source>
</evidence>
<dbReference type="Gene3D" id="3.40.50.300">
    <property type="entry name" value="P-loop containing nucleotide triphosphate hydrolases"/>
    <property type="match status" value="2"/>
</dbReference>
<comment type="similarity">
    <text evidence="2">Belongs to the DNA2/NAM7 helicase family. SDE3 subfamily.</text>
</comment>
<dbReference type="Pfam" id="PF13086">
    <property type="entry name" value="AAA_11"/>
    <property type="match status" value="1"/>
</dbReference>
<dbReference type="EMBL" id="OZ075145">
    <property type="protein sequence ID" value="CAL5047824.1"/>
    <property type="molecule type" value="Genomic_DNA"/>
</dbReference>
<keyword evidence="8" id="KW-0067">ATP-binding</keyword>
<keyword evidence="4" id="KW-0963">Cytoplasm</keyword>
<dbReference type="Pfam" id="PF21634">
    <property type="entry name" value="MOV-10_beta-barrel"/>
    <property type="match status" value="1"/>
</dbReference>
<evidence type="ECO:0000256" key="7">
    <source>
        <dbReference type="ARBA" id="ARBA00022806"/>
    </source>
</evidence>
<evidence type="ECO:0000256" key="5">
    <source>
        <dbReference type="ARBA" id="ARBA00022741"/>
    </source>
</evidence>
<dbReference type="InterPro" id="IPR041677">
    <property type="entry name" value="DNA2/NAM7_AAA_11"/>
</dbReference>
<dbReference type="InterPro" id="IPR027417">
    <property type="entry name" value="P-loop_NTPase"/>
</dbReference>
<organism evidence="13 14">
    <name type="scientific">Urochloa decumbens</name>
    <dbReference type="NCBI Taxonomy" id="240449"/>
    <lineage>
        <taxon>Eukaryota</taxon>
        <taxon>Viridiplantae</taxon>
        <taxon>Streptophyta</taxon>
        <taxon>Embryophyta</taxon>
        <taxon>Tracheophyta</taxon>
        <taxon>Spermatophyta</taxon>
        <taxon>Magnoliopsida</taxon>
        <taxon>Liliopsida</taxon>
        <taxon>Poales</taxon>
        <taxon>Poaceae</taxon>
        <taxon>PACMAD clade</taxon>
        <taxon>Panicoideae</taxon>
        <taxon>Panicodae</taxon>
        <taxon>Paniceae</taxon>
        <taxon>Melinidinae</taxon>
        <taxon>Urochloa</taxon>
    </lineage>
</organism>
<dbReference type="InterPro" id="IPR047187">
    <property type="entry name" value="SF1_C_Upf1"/>
</dbReference>
<comment type="subcellular location">
    <subcellularLocation>
        <location evidence="1">Cytoplasm</location>
    </subcellularLocation>
</comment>
<accession>A0ABC9DZV8</accession>
<evidence type="ECO:0000259" key="11">
    <source>
        <dbReference type="Pfam" id="PF13087"/>
    </source>
</evidence>
<dbReference type="GO" id="GO:0005524">
    <property type="term" value="F:ATP binding"/>
    <property type="evidence" value="ECO:0007669"/>
    <property type="project" value="UniProtKB-KW"/>
</dbReference>
<evidence type="ECO:0000256" key="9">
    <source>
        <dbReference type="ARBA" id="ARBA00047984"/>
    </source>
</evidence>
<dbReference type="PANTHER" id="PTHR45418">
    <property type="entry name" value="CANCER/TESTIS ANTIGEN 55"/>
    <property type="match status" value="1"/>
</dbReference>
<feature type="domain" description="Helicase MOV-10-like beta-barrel" evidence="12">
    <location>
        <begin position="244"/>
        <end position="289"/>
    </location>
</feature>
<dbReference type="PANTHER" id="PTHR45418:SF1">
    <property type="entry name" value="CANCER_TESTIS ANTIGEN 55"/>
    <property type="match status" value="1"/>
</dbReference>
<keyword evidence="5" id="KW-0547">Nucleotide-binding</keyword>